<proteinExistence type="predicted"/>
<dbReference type="GO" id="GO:0005975">
    <property type="term" value="P:carbohydrate metabolic process"/>
    <property type="evidence" value="ECO:0007669"/>
    <property type="project" value="InterPro"/>
</dbReference>
<dbReference type="RefSeq" id="WP_090971826.1">
    <property type="nucleotide sequence ID" value="NZ_FOLL01000003.1"/>
</dbReference>
<dbReference type="STRING" id="623281.SAMN05421747_10362"/>
<dbReference type="Proteomes" id="UP000199577">
    <property type="component" value="Unassembled WGS sequence"/>
</dbReference>
<gene>
    <name evidence="1" type="ORF">SAMN05421747_10362</name>
</gene>
<dbReference type="EMBL" id="FOLL01000003">
    <property type="protein sequence ID" value="SFC00764.1"/>
    <property type="molecule type" value="Genomic_DNA"/>
</dbReference>
<dbReference type="PROSITE" id="PS51257">
    <property type="entry name" value="PROKAR_LIPOPROTEIN"/>
    <property type="match status" value="1"/>
</dbReference>
<dbReference type="GO" id="GO:0030246">
    <property type="term" value="F:carbohydrate binding"/>
    <property type="evidence" value="ECO:0007669"/>
    <property type="project" value="InterPro"/>
</dbReference>
<name>A0A1I1FN59_9SPHI</name>
<accession>A0A1I1FN59</accession>
<dbReference type="AlphaFoldDB" id="A0A1I1FN59"/>
<organism evidence="1 2">
    <name type="scientific">Parapedobacter composti</name>
    <dbReference type="NCBI Taxonomy" id="623281"/>
    <lineage>
        <taxon>Bacteria</taxon>
        <taxon>Pseudomonadati</taxon>
        <taxon>Bacteroidota</taxon>
        <taxon>Sphingobacteriia</taxon>
        <taxon>Sphingobacteriales</taxon>
        <taxon>Sphingobacteriaceae</taxon>
        <taxon>Parapedobacter</taxon>
    </lineage>
</organism>
<reference evidence="1 2" key="1">
    <citation type="submission" date="2016-10" db="EMBL/GenBank/DDBJ databases">
        <authorList>
            <person name="de Groot N.N."/>
        </authorList>
    </citation>
    <scope>NUCLEOTIDE SEQUENCE [LARGE SCALE GENOMIC DNA]</scope>
    <source>
        <strain evidence="1 2">DSM 22900</strain>
    </source>
</reference>
<dbReference type="SUPFAM" id="SSF74650">
    <property type="entry name" value="Galactose mutarotase-like"/>
    <property type="match status" value="1"/>
</dbReference>
<keyword evidence="2" id="KW-1185">Reference proteome</keyword>
<sequence length="375" mass="41572">MSRKNAFFLLCTVLWLACGNQQQAPKIVISNPAGADREELVSIPYAEFTDAFGNDSAFRVVDQASGEEIPYQLETRGSGEAQAVLLYVHVPASGEVTLAVEPGEPAPVKARTFARYVPERFDDFAWENDMVAFRMYGKALEGRPDDAQGLDLWSKRTADLVIDKWYAHGDYHTDHGEGMDYYSVGQTLGAGDIAPLVDGQLAYAKHYRTYEILDNGPLRTTFRLDYEPWKAGDKTVSVSKLYSLDAGAQLNRVEVTYKVDGDGRVPVAVGIARRNGEGALLKDPGTGVRGYWEPEHPEHGVTGVGIVLEDDTFESDIDEPTQYLAVLTAENEQPIVYYNGGAWNRAGRFSTADEWFDYLKTHREKLAAPLMVTIN</sequence>
<evidence type="ECO:0000313" key="1">
    <source>
        <dbReference type="EMBL" id="SFC00764.1"/>
    </source>
</evidence>
<protein>
    <recommendedName>
        <fullName evidence="3">DUF4861 domain-containing protein</fullName>
    </recommendedName>
</protein>
<evidence type="ECO:0008006" key="3">
    <source>
        <dbReference type="Google" id="ProtNLM"/>
    </source>
</evidence>
<dbReference type="InterPro" id="IPR032342">
    <property type="entry name" value="DUF4861"/>
</dbReference>
<evidence type="ECO:0000313" key="2">
    <source>
        <dbReference type="Proteomes" id="UP000199577"/>
    </source>
</evidence>
<dbReference type="Pfam" id="PF16153">
    <property type="entry name" value="DUF4861"/>
    <property type="match status" value="1"/>
</dbReference>
<dbReference type="GO" id="GO:0003824">
    <property type="term" value="F:catalytic activity"/>
    <property type="evidence" value="ECO:0007669"/>
    <property type="project" value="InterPro"/>
</dbReference>
<dbReference type="InterPro" id="IPR011013">
    <property type="entry name" value="Gal_mutarotase_sf_dom"/>
</dbReference>
<dbReference type="OrthoDB" id="9800230at2"/>